<dbReference type="GO" id="GO:0003676">
    <property type="term" value="F:nucleic acid binding"/>
    <property type="evidence" value="ECO:0007669"/>
    <property type="project" value="InterPro"/>
</dbReference>
<evidence type="ECO:0000313" key="3">
    <source>
        <dbReference type="Proteomes" id="UP000554286"/>
    </source>
</evidence>
<name>A0A7W6WBQ3_9PROT</name>
<dbReference type="PROSITE" id="PS50994">
    <property type="entry name" value="INTEGRASE"/>
    <property type="match status" value="1"/>
</dbReference>
<feature type="domain" description="Integrase catalytic" evidence="1">
    <location>
        <begin position="43"/>
        <end position="165"/>
    </location>
</feature>
<organism evidence="2 3">
    <name type="scientific">Roseospira visakhapatnamensis</name>
    <dbReference type="NCBI Taxonomy" id="390880"/>
    <lineage>
        <taxon>Bacteria</taxon>
        <taxon>Pseudomonadati</taxon>
        <taxon>Pseudomonadota</taxon>
        <taxon>Alphaproteobacteria</taxon>
        <taxon>Rhodospirillales</taxon>
        <taxon>Rhodospirillaceae</taxon>
        <taxon>Roseospira</taxon>
    </lineage>
</organism>
<protein>
    <submittedName>
        <fullName evidence="2">Transposase InsO family protein</fullName>
    </submittedName>
</protein>
<keyword evidence="3" id="KW-1185">Reference proteome</keyword>
<dbReference type="RefSeq" id="WP_184049074.1">
    <property type="nucleotide sequence ID" value="NZ_JACIGK010000069.1"/>
</dbReference>
<dbReference type="EMBL" id="JACIGK010000069">
    <property type="protein sequence ID" value="MBB4268249.1"/>
    <property type="molecule type" value="Genomic_DNA"/>
</dbReference>
<sequence length="184" mass="20353">MPAPSYDQARRFVASLGAVGKSRGRVGPRELKALRSFTARDVEGLVPGDVYTSDGHRHDQEVAHPLTGQPKRPEIISVLDVRTRLWVGWSAWLDEAEWLVAAALRTAIVGYGVPSNWYVDNGCGFKNRAMNDPVTGLMARLGITYRNSLPYNSQARGIVERFHQTGLIAPARQSMAYVGTDMDR</sequence>
<dbReference type="AlphaFoldDB" id="A0A7W6WBQ3"/>
<evidence type="ECO:0000259" key="1">
    <source>
        <dbReference type="PROSITE" id="PS50994"/>
    </source>
</evidence>
<dbReference type="InterPro" id="IPR036397">
    <property type="entry name" value="RNaseH_sf"/>
</dbReference>
<dbReference type="Proteomes" id="UP000554286">
    <property type="component" value="Unassembled WGS sequence"/>
</dbReference>
<dbReference type="InterPro" id="IPR012337">
    <property type="entry name" value="RNaseH-like_sf"/>
</dbReference>
<dbReference type="InterPro" id="IPR001584">
    <property type="entry name" value="Integrase_cat-core"/>
</dbReference>
<dbReference type="Gene3D" id="3.30.420.10">
    <property type="entry name" value="Ribonuclease H-like superfamily/Ribonuclease H"/>
    <property type="match status" value="1"/>
</dbReference>
<dbReference type="SUPFAM" id="SSF53098">
    <property type="entry name" value="Ribonuclease H-like"/>
    <property type="match status" value="1"/>
</dbReference>
<reference evidence="2 3" key="1">
    <citation type="submission" date="2020-08" db="EMBL/GenBank/DDBJ databases">
        <title>Genome sequencing of Purple Non-Sulfur Bacteria from various extreme environments.</title>
        <authorList>
            <person name="Mayer M."/>
        </authorList>
    </citation>
    <scope>NUCLEOTIDE SEQUENCE [LARGE SCALE GENOMIC DNA]</scope>
    <source>
        <strain evidence="2 3">JA131</strain>
    </source>
</reference>
<dbReference type="GO" id="GO:0015074">
    <property type="term" value="P:DNA integration"/>
    <property type="evidence" value="ECO:0007669"/>
    <property type="project" value="InterPro"/>
</dbReference>
<comment type="caution">
    <text evidence="2">The sequence shown here is derived from an EMBL/GenBank/DDBJ whole genome shotgun (WGS) entry which is preliminary data.</text>
</comment>
<accession>A0A7W6WBQ3</accession>
<proteinExistence type="predicted"/>
<gene>
    <name evidence="2" type="ORF">GGD89_003913</name>
</gene>
<evidence type="ECO:0000313" key="2">
    <source>
        <dbReference type="EMBL" id="MBB4268249.1"/>
    </source>
</evidence>